<dbReference type="OrthoDB" id="9807606at2"/>
<dbReference type="RefSeq" id="WP_106188662.1">
    <property type="nucleotide sequence ID" value="NZ_PVTF01000005.1"/>
</dbReference>
<dbReference type="InterPro" id="IPR029045">
    <property type="entry name" value="ClpP/crotonase-like_dom_sf"/>
</dbReference>
<reference evidence="2 3" key="1">
    <citation type="submission" date="2018-03" db="EMBL/GenBank/DDBJ databases">
        <title>Genomic Encyclopedia of Archaeal and Bacterial Type Strains, Phase II (KMG-II): from individual species to whole genera.</title>
        <authorList>
            <person name="Goeker M."/>
        </authorList>
    </citation>
    <scope>NUCLEOTIDE SEQUENCE [LARGE SCALE GENOMIC DNA]</scope>
    <source>
        <strain evidence="2 3">DSM 44720</strain>
    </source>
</reference>
<accession>A0A2T0T7Q0</accession>
<dbReference type="CDD" id="cd06558">
    <property type="entry name" value="crotonase-like"/>
    <property type="match status" value="1"/>
</dbReference>
<dbReference type="Proteomes" id="UP000239494">
    <property type="component" value="Unassembled WGS sequence"/>
</dbReference>
<dbReference type="InterPro" id="IPR001753">
    <property type="entry name" value="Enoyl-CoA_hydra/iso"/>
</dbReference>
<dbReference type="Gene3D" id="1.10.12.10">
    <property type="entry name" value="Lyase 2-enoyl-coa Hydratase, Chain A, domain 2"/>
    <property type="match status" value="1"/>
</dbReference>
<dbReference type="InterPro" id="IPR014748">
    <property type="entry name" value="Enoyl-CoA_hydra_C"/>
</dbReference>
<organism evidence="2 3">
    <name type="scientific">Umezawaea tangerina</name>
    <dbReference type="NCBI Taxonomy" id="84725"/>
    <lineage>
        <taxon>Bacteria</taxon>
        <taxon>Bacillati</taxon>
        <taxon>Actinomycetota</taxon>
        <taxon>Actinomycetes</taxon>
        <taxon>Pseudonocardiales</taxon>
        <taxon>Pseudonocardiaceae</taxon>
        <taxon>Umezawaea</taxon>
    </lineage>
</organism>
<evidence type="ECO:0000313" key="3">
    <source>
        <dbReference type="Proteomes" id="UP000239494"/>
    </source>
</evidence>
<gene>
    <name evidence="2" type="ORF">CLV43_105430</name>
</gene>
<protein>
    <submittedName>
        <fullName evidence="2">Enoyl-CoA hydratase</fullName>
    </submittedName>
</protein>
<comment type="caution">
    <text evidence="2">The sequence shown here is derived from an EMBL/GenBank/DDBJ whole genome shotgun (WGS) entry which is preliminary data.</text>
</comment>
<keyword evidence="3" id="KW-1185">Reference proteome</keyword>
<dbReference type="PANTHER" id="PTHR43459">
    <property type="entry name" value="ENOYL-COA HYDRATASE"/>
    <property type="match status" value="1"/>
</dbReference>
<dbReference type="PANTHER" id="PTHR43459:SF3">
    <property type="entry name" value="ENOYL-COA HYDRATASE ECHA15 (ENOYL HYDRASE) (UNSATURATED ACYL-COA HYDRATASE) (CROTONASE)-RELATED"/>
    <property type="match status" value="1"/>
</dbReference>
<name>A0A2T0T7Q0_9PSEU</name>
<dbReference type="AlphaFoldDB" id="A0A2T0T7Q0"/>
<evidence type="ECO:0000313" key="2">
    <source>
        <dbReference type="EMBL" id="PRY41672.1"/>
    </source>
</evidence>
<dbReference type="Pfam" id="PF00378">
    <property type="entry name" value="ECH_1"/>
    <property type="match status" value="1"/>
</dbReference>
<proteinExistence type="inferred from homology"/>
<dbReference type="Gene3D" id="3.90.226.10">
    <property type="entry name" value="2-enoyl-CoA Hydratase, Chain A, domain 1"/>
    <property type="match status" value="1"/>
</dbReference>
<dbReference type="GO" id="GO:0003824">
    <property type="term" value="F:catalytic activity"/>
    <property type="evidence" value="ECO:0007669"/>
    <property type="project" value="UniProtKB-ARBA"/>
</dbReference>
<comment type="similarity">
    <text evidence="1">Belongs to the enoyl-CoA hydratase/isomerase family.</text>
</comment>
<dbReference type="EMBL" id="PVTF01000005">
    <property type="protein sequence ID" value="PRY41672.1"/>
    <property type="molecule type" value="Genomic_DNA"/>
</dbReference>
<sequence>MSIDDLRPRIDWGKYQTLTLDRRDGGVLLVTIAEPDGFPAPTLTRRHTEISHVWRDFADDPELRVAVITGRGDKFWTVEGTDGIEEMLENPGSYANTVNLIREGLANVHGIVNCDKPIVSAINGEAMGSGLAVALLADVSVAATDARLIDGHLLQGIAAGDHSVMIWPLLCGMAKAKYHLLASEDLTGEVAERIGLVSAAVPAGDVLDTALGIAHRMAAGPQHALRWTKRSLNHWLRTATPAFEASLGFEALSFFGPDLVEALKAQIENRSPEFATPLPW</sequence>
<dbReference type="NCBIfam" id="NF005595">
    <property type="entry name" value="PRK07327.1"/>
    <property type="match status" value="1"/>
</dbReference>
<evidence type="ECO:0000256" key="1">
    <source>
        <dbReference type="ARBA" id="ARBA00005254"/>
    </source>
</evidence>
<dbReference type="SUPFAM" id="SSF52096">
    <property type="entry name" value="ClpP/crotonase"/>
    <property type="match status" value="1"/>
</dbReference>